<dbReference type="RefSeq" id="WP_120685039.1">
    <property type="nucleotide sequence ID" value="NZ_RBAL01000034.1"/>
</dbReference>
<dbReference type="EMBL" id="RBAL01000034">
    <property type="protein sequence ID" value="RKN35935.1"/>
    <property type="molecule type" value="Genomic_DNA"/>
</dbReference>
<evidence type="ECO:0000313" key="3">
    <source>
        <dbReference type="Proteomes" id="UP000272474"/>
    </source>
</evidence>
<dbReference type="AlphaFoldDB" id="A0A3A9YFG6"/>
<feature type="compositionally biased region" description="Polar residues" evidence="1">
    <location>
        <begin position="547"/>
        <end position="556"/>
    </location>
</feature>
<comment type="caution">
    <text evidence="2">The sequence shown here is derived from an EMBL/GenBank/DDBJ whole genome shotgun (WGS) entry which is preliminary data.</text>
</comment>
<dbReference type="OrthoDB" id="3914349at2"/>
<reference evidence="2 3" key="1">
    <citation type="journal article" date="2014" name="Int. J. Syst. Evol. Microbiol.">
        <title>Streptomyces hoynatensis sp. nov., isolated from deep marine sediment.</title>
        <authorList>
            <person name="Veyisoglu A."/>
            <person name="Sahin N."/>
        </authorList>
    </citation>
    <scope>NUCLEOTIDE SEQUENCE [LARGE SCALE GENOMIC DNA]</scope>
    <source>
        <strain evidence="2 3">KCTC 29097</strain>
    </source>
</reference>
<accession>A0A3A9YFG6</accession>
<keyword evidence="3" id="KW-1185">Reference proteome</keyword>
<proteinExistence type="predicted"/>
<gene>
    <name evidence="2" type="ORF">D7294_30360</name>
</gene>
<evidence type="ECO:0008006" key="4">
    <source>
        <dbReference type="Google" id="ProtNLM"/>
    </source>
</evidence>
<evidence type="ECO:0000313" key="2">
    <source>
        <dbReference type="EMBL" id="RKN35935.1"/>
    </source>
</evidence>
<name>A0A3A9YFG6_9ACTN</name>
<feature type="compositionally biased region" description="Low complexity" evidence="1">
    <location>
        <begin position="560"/>
        <end position="575"/>
    </location>
</feature>
<feature type="region of interest" description="Disordered" evidence="1">
    <location>
        <begin position="528"/>
        <end position="599"/>
    </location>
</feature>
<sequence length="599" mass="65737">MDPMEKIARRVEALRRDATERDERHQLLYDARAQKMDRIAPGTMPDAWPKPIVANAIDLAARQLAENLAPLPSINCANGTSTSEAAKRRESKRTKIAYSYIIDSCFETKMPTGCDWYLSYGSMPIVVEPDFEAGAPRLRIDNPMKSYPQFNLSGDVISYTKVWREQAWKLAAKFPQHADTIMGRGDAGMNVSSGAMAELEVVKYWDKDQIVLYMPERKNLVLSMMENFFGKVPVAIAQKPSWDDQERGQYDDVIWPMLARNRMAMLGLQATNQTVRAPLALPSDVQKISFGDDAIIRTDNPDKIRRVGTDIPTAAWQQEALIAEEVQRGTRTPAAATGDIDASIITGKGVEALAGGYDIQVRTGQLMIGHALSRALELAFEMDEKFWPGAQKDISGVINGTPFEETYTPSKDIKGSYRVSVSYGFASGMNPNQALVFLLQLRGDQLVPRDFVQRQLPMDVDVQQLQAQVDKEQTTDALKQGLYAMLASIGIMAQQGMDPTQLLQQAASIIELRDKLPMHEAILKALAPKEQPQDAATTAAAEGGTLPGQSPLTGGPQNVAPGQMQMGAGGQPDMMSLLAGLTQRGAPDLRASVSRRVPA</sequence>
<evidence type="ECO:0000256" key="1">
    <source>
        <dbReference type="SAM" id="MobiDB-lite"/>
    </source>
</evidence>
<dbReference type="Proteomes" id="UP000272474">
    <property type="component" value="Unassembled WGS sequence"/>
</dbReference>
<organism evidence="2 3">
    <name type="scientific">Streptomyces hoynatensis</name>
    <dbReference type="NCBI Taxonomy" id="1141874"/>
    <lineage>
        <taxon>Bacteria</taxon>
        <taxon>Bacillati</taxon>
        <taxon>Actinomycetota</taxon>
        <taxon>Actinomycetes</taxon>
        <taxon>Kitasatosporales</taxon>
        <taxon>Streptomycetaceae</taxon>
        <taxon>Streptomyces</taxon>
    </lineage>
</organism>
<protein>
    <recommendedName>
        <fullName evidence="4">Phage portal protein</fullName>
    </recommendedName>
</protein>